<dbReference type="Pfam" id="PF07364">
    <property type="entry name" value="DUF1485"/>
    <property type="match status" value="1"/>
</dbReference>
<proteinExistence type="predicted"/>
<evidence type="ECO:0000313" key="5">
    <source>
        <dbReference type="Proteomes" id="UP000013783"/>
    </source>
</evidence>
<dbReference type="PATRIC" id="fig|1158601.3.peg.3673"/>
<reference evidence="4 6" key="2">
    <citation type="submission" date="2013-03" db="EMBL/GenBank/DDBJ databases">
        <title>The Genome Sequence of Enterococcus malodoratus ATCC_43197 (PacBio/Illumina hybrid assembly).</title>
        <authorList>
            <consortium name="The Broad Institute Genomics Platform"/>
            <consortium name="The Broad Institute Genome Sequencing Center for Infectious Disease"/>
            <person name="Earl A."/>
            <person name="Russ C."/>
            <person name="Gilmore M."/>
            <person name="Surin D."/>
            <person name="Walker B."/>
            <person name="Young S."/>
            <person name="Zeng Q."/>
            <person name="Gargeya S."/>
            <person name="Fitzgerald M."/>
            <person name="Haas B."/>
            <person name="Abouelleil A."/>
            <person name="Allen A.W."/>
            <person name="Alvarado L."/>
            <person name="Arachchi H.M."/>
            <person name="Berlin A.M."/>
            <person name="Chapman S.B."/>
            <person name="Gainer-Dewar J."/>
            <person name="Goldberg J."/>
            <person name="Griggs A."/>
            <person name="Gujja S."/>
            <person name="Hansen M."/>
            <person name="Howarth C."/>
            <person name="Imamovic A."/>
            <person name="Ireland A."/>
            <person name="Larimer J."/>
            <person name="McCowan C."/>
            <person name="Murphy C."/>
            <person name="Pearson M."/>
            <person name="Poon T.W."/>
            <person name="Priest M."/>
            <person name="Roberts A."/>
            <person name="Saif S."/>
            <person name="Shea T."/>
            <person name="Sisk P."/>
            <person name="Sykes S."/>
            <person name="Wortman J."/>
            <person name="Nusbaum C."/>
            <person name="Birren B."/>
        </authorList>
    </citation>
    <scope>NUCLEOTIDE SEQUENCE [LARGE SCALE GENOMIC DNA]</scope>
    <source>
        <strain evidence="4 6">ATCC 43197</strain>
    </source>
</reference>
<evidence type="ECO:0000313" key="3">
    <source>
        <dbReference type="EMBL" id="EOH72818.1"/>
    </source>
</evidence>
<dbReference type="Proteomes" id="UP000014148">
    <property type="component" value="Unassembled WGS sequence"/>
</dbReference>
<feature type="domain" description="Microcystin LR degradation protein MlrC C-terminal" evidence="1">
    <location>
        <begin position="294"/>
        <end position="469"/>
    </location>
</feature>
<name>R2NP91_9ENTE</name>
<gene>
    <name evidence="4" type="ORF">I585_02887</name>
    <name evidence="3" type="ORF">UAI_03702</name>
</gene>
<comment type="caution">
    <text evidence="3">The sequence shown here is derived from an EMBL/GenBank/DDBJ whole genome shotgun (WGS) entry which is preliminary data.</text>
</comment>
<evidence type="ECO:0008006" key="7">
    <source>
        <dbReference type="Google" id="ProtNLM"/>
    </source>
</evidence>
<dbReference type="eggNOG" id="COG5476">
    <property type="taxonomic scope" value="Bacteria"/>
</dbReference>
<accession>R2NP91</accession>
<evidence type="ECO:0000259" key="2">
    <source>
        <dbReference type="Pfam" id="PF07364"/>
    </source>
</evidence>
<dbReference type="Pfam" id="PF07171">
    <property type="entry name" value="MlrC_C"/>
    <property type="match status" value="1"/>
</dbReference>
<protein>
    <recommendedName>
        <fullName evidence="7">Microcystin degradation protein MlrC</fullName>
    </recommendedName>
</protein>
<evidence type="ECO:0000259" key="1">
    <source>
        <dbReference type="Pfam" id="PF07171"/>
    </source>
</evidence>
<keyword evidence="6" id="KW-1185">Reference proteome</keyword>
<dbReference type="EMBL" id="AJAK01000028">
    <property type="protein sequence ID" value="EOH72818.1"/>
    <property type="molecule type" value="Genomic_DNA"/>
</dbReference>
<dbReference type="AlphaFoldDB" id="R2NP91"/>
<dbReference type="GeneID" id="79787964"/>
<dbReference type="OrthoDB" id="9815420at2"/>
<dbReference type="Proteomes" id="UP000013783">
    <property type="component" value="Unassembled WGS sequence"/>
</dbReference>
<reference evidence="3 5" key="1">
    <citation type="submission" date="2013-02" db="EMBL/GenBank/DDBJ databases">
        <title>The Genome Sequence of Enterococcus malodoratus ATCC_43197.</title>
        <authorList>
            <consortium name="The Broad Institute Genome Sequencing Platform"/>
            <consortium name="The Broad Institute Genome Sequencing Center for Infectious Disease"/>
            <person name="Earl A.M."/>
            <person name="Gilmore M.S."/>
            <person name="Lebreton F."/>
            <person name="Walker B."/>
            <person name="Young S.K."/>
            <person name="Zeng Q."/>
            <person name="Gargeya S."/>
            <person name="Fitzgerald M."/>
            <person name="Haas B."/>
            <person name="Abouelleil A."/>
            <person name="Alvarado L."/>
            <person name="Arachchi H.M."/>
            <person name="Berlin A.M."/>
            <person name="Chapman S.B."/>
            <person name="Dewar J."/>
            <person name="Goldberg J."/>
            <person name="Griggs A."/>
            <person name="Gujja S."/>
            <person name="Hansen M."/>
            <person name="Howarth C."/>
            <person name="Imamovic A."/>
            <person name="Larimer J."/>
            <person name="McCowan C."/>
            <person name="Murphy C."/>
            <person name="Neiman D."/>
            <person name="Pearson M."/>
            <person name="Priest M."/>
            <person name="Roberts A."/>
            <person name="Saif S."/>
            <person name="Shea T."/>
            <person name="Sisk P."/>
            <person name="Sykes S."/>
            <person name="Wortman J."/>
            <person name="Nusbaum C."/>
            <person name="Birren B."/>
        </authorList>
    </citation>
    <scope>NUCLEOTIDE SEQUENCE [LARGE SCALE GENOMIC DNA]</scope>
    <source>
        <strain evidence="3 5">ATCC 43197</strain>
    </source>
</reference>
<evidence type="ECO:0000313" key="6">
    <source>
        <dbReference type="Proteomes" id="UP000014148"/>
    </source>
</evidence>
<dbReference type="RefSeq" id="WP_010742479.1">
    <property type="nucleotide sequence ID" value="NZ_KB946251.1"/>
</dbReference>
<evidence type="ECO:0000313" key="4">
    <source>
        <dbReference type="EMBL" id="EOT67366.1"/>
    </source>
</evidence>
<organism evidence="3 5">
    <name type="scientific">Enterococcus malodoratus ATCC 43197</name>
    <dbReference type="NCBI Taxonomy" id="1158601"/>
    <lineage>
        <taxon>Bacteria</taxon>
        <taxon>Bacillati</taxon>
        <taxon>Bacillota</taxon>
        <taxon>Bacilli</taxon>
        <taxon>Lactobacillales</taxon>
        <taxon>Enterococcaceae</taxon>
        <taxon>Enterococcus</taxon>
    </lineage>
</organism>
<dbReference type="InterPro" id="IPR015995">
    <property type="entry name" value="MlrC_N"/>
</dbReference>
<feature type="domain" description="Microcystin LR degradation protein MlrC N-terminal" evidence="2">
    <location>
        <begin position="2"/>
        <end position="284"/>
    </location>
</feature>
<sequence length="481" mass="54257">MKIFVSKFVLEANENIPMKTDLENMDICYGDDCIERMQIKNDGLAEKIELIPGIYADGASNGVMKRTAFEYIEEKLLSTMKENLKEIDGIYLHLHGASKVEEIGSGDHHILREIRKIVGPYLPIAITCDPHGNLNKDYVENATIIRSYRESPHTDINQTIEFVFQNLISILKCRKTVTPIYRKLPLILGGEQSVSSDEPVVSINKYLAEIEMDSRIMSASWHVGYIRHDTPDAGCGIVVIPNDNEHYDYAETVADNLENYIWERRHTFHYTGLTKSPEEALKMAIEYNDKPVFITDSGDNVTSGAMGANTFLLNQILELSEAKGKKFLFAAIHDKKTYSKLDKLKVDDETDILLGMKLDELSSEVELRVKVKAKGRQRETKIFGEDGDFGGVITVSVVDRAIDILITDTNHPFVEHPQFQAASVDWNSYDIVVVKIGYAFPELKEHGKLCVMSLTKGATLQDTASLPFKLIMRPMFPIDDI</sequence>
<dbReference type="InterPro" id="IPR010799">
    <property type="entry name" value="MlrC_C"/>
</dbReference>
<dbReference type="STRING" id="71451.RV07_GL002715"/>
<dbReference type="EMBL" id="ASWA01000003">
    <property type="protein sequence ID" value="EOT67366.1"/>
    <property type="molecule type" value="Genomic_DNA"/>
</dbReference>